<proteinExistence type="predicted"/>
<dbReference type="Pfam" id="PF13259">
    <property type="entry name" value="clamp_Gag1-like"/>
    <property type="match status" value="1"/>
</dbReference>
<dbReference type="EnsemblPlants" id="Bo5g020780.1">
    <property type="protein sequence ID" value="Bo5g020780.1"/>
    <property type="gene ID" value="Bo5g020780"/>
</dbReference>
<dbReference type="STRING" id="109376.A0A0D3CAG4"/>
<comment type="subcellular location">
    <subcellularLocation>
        <location evidence="1">Nucleus</location>
    </subcellularLocation>
</comment>
<feature type="compositionally biased region" description="Basic and acidic residues" evidence="6">
    <location>
        <begin position="277"/>
        <end position="391"/>
    </location>
</feature>
<dbReference type="GO" id="GO:0003677">
    <property type="term" value="F:DNA binding"/>
    <property type="evidence" value="ECO:0007669"/>
    <property type="project" value="UniProtKB-KW"/>
</dbReference>
<reference evidence="8" key="2">
    <citation type="submission" date="2015-03" db="UniProtKB">
        <authorList>
            <consortium name="EnsemblPlants"/>
        </authorList>
    </citation>
    <scope>IDENTIFICATION</scope>
</reference>
<dbReference type="Pfam" id="PF01429">
    <property type="entry name" value="MBD"/>
    <property type="match status" value="1"/>
</dbReference>
<feature type="region of interest" description="Disordered" evidence="6">
    <location>
        <begin position="1"/>
        <end position="35"/>
    </location>
</feature>
<feature type="compositionally biased region" description="Low complexity" evidence="6">
    <location>
        <begin position="473"/>
        <end position="488"/>
    </location>
</feature>
<feature type="compositionally biased region" description="Basic and acidic residues" evidence="6">
    <location>
        <begin position="454"/>
        <end position="469"/>
    </location>
</feature>
<evidence type="ECO:0000256" key="3">
    <source>
        <dbReference type="ARBA" id="ARBA00023125"/>
    </source>
</evidence>
<dbReference type="eggNOG" id="ENOG502RYIM">
    <property type="taxonomic scope" value="Eukaryota"/>
</dbReference>
<protein>
    <recommendedName>
        <fullName evidence="7">MBD domain-containing protein</fullName>
    </recommendedName>
</protein>
<dbReference type="Gramene" id="Bo5g020780.1">
    <property type="protein sequence ID" value="Bo5g020780.1"/>
    <property type="gene ID" value="Bo5g020780"/>
</dbReference>
<feature type="compositionally biased region" description="Polar residues" evidence="6">
    <location>
        <begin position="47"/>
        <end position="75"/>
    </location>
</feature>
<feature type="region of interest" description="Disordered" evidence="6">
    <location>
        <begin position="223"/>
        <end position="488"/>
    </location>
</feature>
<dbReference type="GO" id="GO:0005634">
    <property type="term" value="C:nucleus"/>
    <property type="evidence" value="ECO:0007669"/>
    <property type="project" value="UniProtKB-SubCell"/>
</dbReference>
<keyword evidence="2" id="KW-0805">Transcription regulation</keyword>
<feature type="compositionally biased region" description="Polar residues" evidence="6">
    <location>
        <begin position="26"/>
        <end position="35"/>
    </location>
</feature>
<evidence type="ECO:0000256" key="5">
    <source>
        <dbReference type="ARBA" id="ARBA00023242"/>
    </source>
</evidence>
<evidence type="ECO:0000256" key="1">
    <source>
        <dbReference type="ARBA" id="ARBA00004123"/>
    </source>
</evidence>
<evidence type="ECO:0000256" key="2">
    <source>
        <dbReference type="ARBA" id="ARBA00023015"/>
    </source>
</evidence>
<organism evidence="8 9">
    <name type="scientific">Brassica oleracea var. oleracea</name>
    <dbReference type="NCBI Taxonomy" id="109376"/>
    <lineage>
        <taxon>Eukaryota</taxon>
        <taxon>Viridiplantae</taxon>
        <taxon>Streptophyta</taxon>
        <taxon>Embryophyta</taxon>
        <taxon>Tracheophyta</taxon>
        <taxon>Spermatophyta</taxon>
        <taxon>Magnoliopsida</taxon>
        <taxon>eudicotyledons</taxon>
        <taxon>Gunneridae</taxon>
        <taxon>Pentapetalae</taxon>
        <taxon>rosids</taxon>
        <taxon>malvids</taxon>
        <taxon>Brassicales</taxon>
        <taxon>Brassicaceae</taxon>
        <taxon>Brassiceae</taxon>
        <taxon>Brassica</taxon>
    </lineage>
</organism>
<dbReference type="PROSITE" id="PS50982">
    <property type="entry name" value="MBD"/>
    <property type="match status" value="1"/>
</dbReference>
<keyword evidence="3" id="KW-0238">DNA-binding</keyword>
<keyword evidence="9" id="KW-1185">Reference proteome</keyword>
<dbReference type="AlphaFoldDB" id="A0A0D3CAG4"/>
<dbReference type="SUPFAM" id="SSF54171">
    <property type="entry name" value="DNA-binding domain"/>
    <property type="match status" value="1"/>
</dbReference>
<evidence type="ECO:0000256" key="6">
    <source>
        <dbReference type="SAM" id="MobiDB-lite"/>
    </source>
</evidence>
<dbReference type="Gene3D" id="3.30.890.10">
    <property type="entry name" value="Methyl-cpg-binding Protein 2, Chain A"/>
    <property type="match status" value="1"/>
</dbReference>
<dbReference type="PANTHER" id="PTHR33373:SF30">
    <property type="entry name" value="DUF4050 FAMILY PROTEIN"/>
    <property type="match status" value="1"/>
</dbReference>
<dbReference type="InterPro" id="IPR001739">
    <property type="entry name" value="Methyl_CpG_DNA-bd"/>
</dbReference>
<feature type="compositionally biased region" description="Basic and acidic residues" evidence="6">
    <location>
        <begin position="250"/>
        <end position="259"/>
    </location>
</feature>
<accession>A0A0D3CAG4</accession>
<sequence length="488" mass="53691">MGGCVACYREPRPTETPLKDPPFNPIAQTVNKPSVSEDLWSTSTVDMDNITFPSQGGSVSSSNQTFDSQSVARNSNPPPEFVNQGLLLWNPTRERWLGKERAGNRNHGSKINWNTASYESLLGSNKLFPQPIPLNKRETDASLSTMKRRLNRTRGDLIEVKRKEKMENTDELVSIELPAPTSWKKLFYPKRAGTPRKTEIVFMAPTGEEISSRKQLEQYLKAHPGNPLVKATTPTPDKEPLLKKRRSSLTKKDNKEAAEKNQVAQQDKNGQTEEADVAVKEGLVEENKDGEKSEAEKENKEENKEGEVVTDKKEPMELDSSEVEKKAEAENKEGEVVTDKKEPMEVATSEVEKKAESGGKDEETPKGEDLKDTEMKEGDGKKKLAEKETENKGIMVAEANEGENATSGKPNLDAEADANKGNETKEADENKTDGEPNLEANQGNGTHEAAAAVAEEKSNDVKAAEDTNRGLEANQVQQQQGAAASVSC</sequence>
<feature type="domain" description="MBD" evidence="7">
    <location>
        <begin position="169"/>
        <end position="236"/>
    </location>
</feature>
<dbReference type="HOGENOM" id="CLU_559431_0_0_1"/>
<reference evidence="8 9" key="1">
    <citation type="journal article" date="2014" name="Genome Biol.">
        <title>Transcriptome and methylome profiling reveals relics of genome dominance in the mesopolyploid Brassica oleracea.</title>
        <authorList>
            <person name="Parkin I.A."/>
            <person name="Koh C."/>
            <person name="Tang H."/>
            <person name="Robinson S.J."/>
            <person name="Kagale S."/>
            <person name="Clarke W.E."/>
            <person name="Town C.D."/>
            <person name="Nixon J."/>
            <person name="Krishnakumar V."/>
            <person name="Bidwell S.L."/>
            <person name="Denoeud F."/>
            <person name="Belcram H."/>
            <person name="Links M.G."/>
            <person name="Just J."/>
            <person name="Clarke C."/>
            <person name="Bender T."/>
            <person name="Huebert T."/>
            <person name="Mason A.S."/>
            <person name="Pires J.C."/>
            <person name="Barker G."/>
            <person name="Moore J."/>
            <person name="Walley P.G."/>
            <person name="Manoli S."/>
            <person name="Batley J."/>
            <person name="Edwards D."/>
            <person name="Nelson M.N."/>
            <person name="Wang X."/>
            <person name="Paterson A.H."/>
            <person name="King G."/>
            <person name="Bancroft I."/>
            <person name="Chalhoub B."/>
            <person name="Sharpe A.G."/>
        </authorList>
    </citation>
    <scope>NUCLEOTIDE SEQUENCE</scope>
    <source>
        <strain evidence="8 9">cv. TO1000</strain>
    </source>
</reference>
<evidence type="ECO:0000256" key="4">
    <source>
        <dbReference type="ARBA" id="ARBA00023163"/>
    </source>
</evidence>
<keyword evidence="4" id="KW-0804">Transcription</keyword>
<evidence type="ECO:0000313" key="9">
    <source>
        <dbReference type="Proteomes" id="UP000032141"/>
    </source>
</evidence>
<keyword evidence="5" id="KW-0539">Nucleus</keyword>
<feature type="compositionally biased region" description="Basic and acidic residues" evidence="6">
    <location>
        <begin position="417"/>
        <end position="434"/>
    </location>
</feature>
<feature type="region of interest" description="Disordered" evidence="6">
    <location>
        <begin position="47"/>
        <end position="84"/>
    </location>
</feature>
<dbReference type="InterPro" id="IPR016177">
    <property type="entry name" value="DNA-bd_dom_sf"/>
</dbReference>
<evidence type="ECO:0000313" key="8">
    <source>
        <dbReference type="EnsemblPlants" id="Bo5g020780.1"/>
    </source>
</evidence>
<evidence type="ECO:0000259" key="7">
    <source>
        <dbReference type="PROSITE" id="PS50982"/>
    </source>
</evidence>
<dbReference type="Proteomes" id="UP000032141">
    <property type="component" value="Chromosome C5"/>
</dbReference>
<dbReference type="PANTHER" id="PTHR33373">
    <property type="entry name" value="OS07G0479600 PROTEIN"/>
    <property type="match status" value="1"/>
</dbReference>
<dbReference type="InterPro" id="IPR025124">
    <property type="entry name" value="Gag1-like_clamp"/>
</dbReference>
<name>A0A0D3CAG4_BRAOL</name>
<dbReference type="OMA" id="AQQDKNG"/>